<dbReference type="AlphaFoldDB" id="A0A1I4IQV1"/>
<dbReference type="PROSITE" id="PS01227">
    <property type="entry name" value="UPF0012"/>
    <property type="match status" value="1"/>
</dbReference>
<dbReference type="Proteomes" id="UP000198565">
    <property type="component" value="Unassembled WGS sequence"/>
</dbReference>
<dbReference type="RefSeq" id="WP_091481881.1">
    <property type="nucleotide sequence ID" value="NZ_FOTR01000002.1"/>
</dbReference>
<name>A0A1I4IQV1_9BACI</name>
<evidence type="ECO:0000313" key="3">
    <source>
        <dbReference type="EMBL" id="SFL56748.1"/>
    </source>
</evidence>
<dbReference type="CDD" id="cd07583">
    <property type="entry name" value="nitrilase_5"/>
    <property type="match status" value="1"/>
</dbReference>
<dbReference type="Gene3D" id="3.60.110.10">
    <property type="entry name" value="Carbon-nitrogen hydrolase"/>
    <property type="match status" value="1"/>
</dbReference>
<dbReference type="EMBL" id="FOTR01000002">
    <property type="protein sequence ID" value="SFL56748.1"/>
    <property type="molecule type" value="Genomic_DNA"/>
</dbReference>
<dbReference type="OrthoDB" id="9811121at2"/>
<dbReference type="GO" id="GO:0016787">
    <property type="term" value="F:hydrolase activity"/>
    <property type="evidence" value="ECO:0007669"/>
    <property type="project" value="UniProtKB-KW"/>
</dbReference>
<dbReference type="Pfam" id="PF00795">
    <property type="entry name" value="CN_hydrolase"/>
    <property type="match status" value="1"/>
</dbReference>
<keyword evidence="3" id="KW-0378">Hydrolase</keyword>
<dbReference type="InterPro" id="IPR003010">
    <property type="entry name" value="C-N_Hydrolase"/>
</dbReference>
<dbReference type="PANTHER" id="PTHR23088:SF27">
    <property type="entry name" value="DEAMINATED GLUTATHIONE AMIDASE"/>
    <property type="match status" value="1"/>
</dbReference>
<evidence type="ECO:0000259" key="2">
    <source>
        <dbReference type="PROSITE" id="PS50263"/>
    </source>
</evidence>
<evidence type="ECO:0000313" key="4">
    <source>
        <dbReference type="Proteomes" id="UP000198565"/>
    </source>
</evidence>
<keyword evidence="4" id="KW-1185">Reference proteome</keyword>
<dbReference type="InterPro" id="IPR001110">
    <property type="entry name" value="UPF0012_CS"/>
</dbReference>
<dbReference type="PANTHER" id="PTHR23088">
    <property type="entry name" value="NITRILASE-RELATED"/>
    <property type="match status" value="1"/>
</dbReference>
<dbReference type="InterPro" id="IPR036526">
    <property type="entry name" value="C-N_Hydrolase_sf"/>
</dbReference>
<accession>A0A1I4IQV1</accession>
<gene>
    <name evidence="3" type="ORF">SAMN04487943_102249</name>
</gene>
<reference evidence="4" key="1">
    <citation type="submission" date="2016-10" db="EMBL/GenBank/DDBJ databases">
        <authorList>
            <person name="Varghese N."/>
            <person name="Submissions S."/>
        </authorList>
    </citation>
    <scope>NUCLEOTIDE SEQUENCE [LARGE SCALE GENOMIC DNA]</scope>
    <source>
        <strain evidence="4">CGMCC 1.4250</strain>
    </source>
</reference>
<dbReference type="PROSITE" id="PS50263">
    <property type="entry name" value="CN_HYDROLASE"/>
    <property type="match status" value="1"/>
</dbReference>
<proteinExistence type="inferred from homology"/>
<dbReference type="STRING" id="334253.SAMN04487943_102249"/>
<feature type="domain" description="CN hydrolase" evidence="2">
    <location>
        <begin position="1"/>
        <end position="240"/>
    </location>
</feature>
<organism evidence="3 4">
    <name type="scientific">Gracilibacillus orientalis</name>
    <dbReference type="NCBI Taxonomy" id="334253"/>
    <lineage>
        <taxon>Bacteria</taxon>
        <taxon>Bacillati</taxon>
        <taxon>Bacillota</taxon>
        <taxon>Bacilli</taxon>
        <taxon>Bacillales</taxon>
        <taxon>Bacillaceae</taxon>
        <taxon>Gracilibacillus</taxon>
    </lineage>
</organism>
<dbReference type="SUPFAM" id="SSF56317">
    <property type="entry name" value="Carbon-nitrogen hydrolase"/>
    <property type="match status" value="1"/>
</dbReference>
<protein>
    <submittedName>
        <fullName evidence="3">Carbon-nitrogen hydrolase</fullName>
    </submittedName>
</protein>
<comment type="similarity">
    <text evidence="1">Belongs to the carbon-nitrogen hydrolase superfamily. NIT1/NIT2 family.</text>
</comment>
<sequence length="263" mass="29264">MKYAIYQMDVVVADPEANRDKIKNWIETQVSKNKPDTVVLPEMWNAGYALDRLEGLADNNGENTIPFLSNLAKKHQINIIGGSIANKKENGIYNSSYVFNRKGELVHQYDKMHLVPMLDEPKYLNGGEAKGAVFDLDGVKMGVIICYDLRFPELMRAIALQGAEVIHVVAQWPTARKDHWKFLQYARAIENQCYVISANSSGTCNGTDFAGESMVINPSGELVASGQPETESTIDASIDLSIVAEIRNNIPVFESRVPHLYGE</sequence>
<evidence type="ECO:0000256" key="1">
    <source>
        <dbReference type="ARBA" id="ARBA00010613"/>
    </source>
</evidence>